<dbReference type="Pfam" id="PF06445">
    <property type="entry name" value="GyrI-like"/>
    <property type="match status" value="1"/>
</dbReference>
<dbReference type="SUPFAM" id="SSF55136">
    <property type="entry name" value="Probable bacterial effector-binding domain"/>
    <property type="match status" value="1"/>
</dbReference>
<keyword evidence="3" id="KW-1185">Reference proteome</keyword>
<evidence type="ECO:0000313" key="2">
    <source>
        <dbReference type="EMBL" id="SMP65272.1"/>
    </source>
</evidence>
<proteinExistence type="predicted"/>
<dbReference type="InterPro" id="IPR011256">
    <property type="entry name" value="Reg_factor_effector_dom_sf"/>
</dbReference>
<evidence type="ECO:0000313" key="3">
    <source>
        <dbReference type="Proteomes" id="UP001158067"/>
    </source>
</evidence>
<dbReference type="SUPFAM" id="SSF55961">
    <property type="entry name" value="Bet v1-like"/>
    <property type="match status" value="1"/>
</dbReference>
<reference evidence="2 3" key="1">
    <citation type="submission" date="2017-05" db="EMBL/GenBank/DDBJ databases">
        <authorList>
            <person name="Varghese N."/>
            <person name="Submissions S."/>
        </authorList>
    </citation>
    <scope>NUCLEOTIDE SEQUENCE [LARGE SCALE GENOMIC DNA]</scope>
    <source>
        <strain evidence="2 3">DSM 25457</strain>
    </source>
</reference>
<dbReference type="Gene3D" id="3.30.530.20">
    <property type="match status" value="1"/>
</dbReference>
<dbReference type="Pfam" id="PF10604">
    <property type="entry name" value="Polyketide_cyc2"/>
    <property type="match status" value="1"/>
</dbReference>
<dbReference type="Proteomes" id="UP001158067">
    <property type="component" value="Unassembled WGS sequence"/>
</dbReference>
<name>A0ABY1QB46_9BACT</name>
<dbReference type="InterPro" id="IPR023393">
    <property type="entry name" value="START-like_dom_sf"/>
</dbReference>
<dbReference type="InterPro" id="IPR019587">
    <property type="entry name" value="Polyketide_cyclase/dehydratase"/>
</dbReference>
<organism evidence="2 3">
    <name type="scientific">Neorhodopirellula lusitana</name>
    <dbReference type="NCBI Taxonomy" id="445327"/>
    <lineage>
        <taxon>Bacteria</taxon>
        <taxon>Pseudomonadati</taxon>
        <taxon>Planctomycetota</taxon>
        <taxon>Planctomycetia</taxon>
        <taxon>Pirellulales</taxon>
        <taxon>Pirellulaceae</taxon>
        <taxon>Neorhodopirellula</taxon>
    </lineage>
</organism>
<accession>A0ABY1QB46</accession>
<feature type="domain" description="GyrI-like small molecule binding" evidence="1">
    <location>
        <begin position="166"/>
        <end position="310"/>
    </location>
</feature>
<comment type="caution">
    <text evidence="2">The sequence shown here is derived from an EMBL/GenBank/DDBJ whole genome shotgun (WGS) entry which is preliminary data.</text>
</comment>
<protein>
    <submittedName>
        <fullName evidence="2">GyrI-like small molecule binding domain-containing protein</fullName>
    </submittedName>
</protein>
<dbReference type="RefSeq" id="WP_283433609.1">
    <property type="nucleotide sequence ID" value="NZ_FXUG01000009.1"/>
</dbReference>
<sequence length="311" mass="35065">MPSLYVNESILIHAPIQQVFDTVANFGTWSEWSPWLVADPDCEIKIDGEASQAGGCYQWNGDVCGQGSMTHMKVEAPHRLVEQLTFIKPFRSQAEVLFEFESVGDQTRVNWIMNGTWPWLLFWMKKQMAIFISMDYHRGLKRLKTLIETGSIPAQTTISPGLVTPQKFTFLGQRGQCEWADIATEIGKSLESTQSKLAAAAVTQAEQVVTVYEKVDLKKQRFEFLTGYVTAEQTPCPAGLIKHQVGGEQSVHIQHVGCYGFLDDSWSAIYQIARARQNKPSSTPSYELNRNLPDKTPKSELISELYLPVKR</sequence>
<dbReference type="Gene3D" id="3.20.80.10">
    <property type="entry name" value="Regulatory factor, effector binding domain"/>
    <property type="match status" value="1"/>
</dbReference>
<dbReference type="CDD" id="cd07818">
    <property type="entry name" value="SRPBCC_1"/>
    <property type="match status" value="1"/>
</dbReference>
<dbReference type="EMBL" id="FXUG01000009">
    <property type="protein sequence ID" value="SMP65272.1"/>
    <property type="molecule type" value="Genomic_DNA"/>
</dbReference>
<dbReference type="InterPro" id="IPR029442">
    <property type="entry name" value="GyrI-like"/>
</dbReference>
<evidence type="ECO:0000259" key="1">
    <source>
        <dbReference type="Pfam" id="PF06445"/>
    </source>
</evidence>
<gene>
    <name evidence="2" type="ORF">SAMN06265222_10917</name>
</gene>